<sequence length="110" mass="12733">FQTISTKMQDLTQILPKSFMVLLLATLIAVNARPSHLAETNQLLPEQDSNLIDNGYKQWQMEMLAQKLADMNQLGNAEYGFERSLRSGNEIKRQSRYRLCYFNPVSCFKK</sequence>
<dbReference type="AlphaFoldDB" id="A0AAV8W994"/>
<keyword evidence="2" id="KW-1185">Reference proteome</keyword>
<organism evidence="1 2">
    <name type="scientific">Exocentrus adspersus</name>
    <dbReference type="NCBI Taxonomy" id="1586481"/>
    <lineage>
        <taxon>Eukaryota</taxon>
        <taxon>Metazoa</taxon>
        <taxon>Ecdysozoa</taxon>
        <taxon>Arthropoda</taxon>
        <taxon>Hexapoda</taxon>
        <taxon>Insecta</taxon>
        <taxon>Pterygota</taxon>
        <taxon>Neoptera</taxon>
        <taxon>Endopterygota</taxon>
        <taxon>Coleoptera</taxon>
        <taxon>Polyphaga</taxon>
        <taxon>Cucujiformia</taxon>
        <taxon>Chrysomeloidea</taxon>
        <taxon>Cerambycidae</taxon>
        <taxon>Lamiinae</taxon>
        <taxon>Acanthocinini</taxon>
        <taxon>Exocentrus</taxon>
    </lineage>
</organism>
<dbReference type="Proteomes" id="UP001159042">
    <property type="component" value="Unassembled WGS sequence"/>
</dbReference>
<dbReference type="EMBL" id="JANEYG010000005">
    <property type="protein sequence ID" value="KAJ8922902.1"/>
    <property type="molecule type" value="Genomic_DNA"/>
</dbReference>
<name>A0AAV8W994_9CUCU</name>
<reference evidence="1 2" key="1">
    <citation type="journal article" date="2023" name="Insect Mol. Biol.">
        <title>Genome sequencing provides insights into the evolution of gene families encoding plant cell wall-degrading enzymes in longhorned beetles.</title>
        <authorList>
            <person name="Shin N.R."/>
            <person name="Okamura Y."/>
            <person name="Kirsch R."/>
            <person name="Pauchet Y."/>
        </authorList>
    </citation>
    <scope>NUCLEOTIDE SEQUENCE [LARGE SCALE GENOMIC DNA]</scope>
    <source>
        <strain evidence="1">EAD_L_NR</strain>
    </source>
</reference>
<gene>
    <name evidence="1" type="ORF">NQ315_001444</name>
</gene>
<evidence type="ECO:0000313" key="2">
    <source>
        <dbReference type="Proteomes" id="UP001159042"/>
    </source>
</evidence>
<protein>
    <submittedName>
        <fullName evidence="1">Uncharacterized protein</fullName>
    </submittedName>
</protein>
<proteinExistence type="predicted"/>
<accession>A0AAV8W994</accession>
<feature type="non-terminal residue" evidence="1">
    <location>
        <position position="1"/>
    </location>
</feature>
<comment type="caution">
    <text evidence="1">The sequence shown here is derived from an EMBL/GenBank/DDBJ whole genome shotgun (WGS) entry which is preliminary data.</text>
</comment>
<evidence type="ECO:0000313" key="1">
    <source>
        <dbReference type="EMBL" id="KAJ8922902.1"/>
    </source>
</evidence>